<dbReference type="InterPro" id="IPR003616">
    <property type="entry name" value="Post-SET_dom"/>
</dbReference>
<evidence type="ECO:0000256" key="2">
    <source>
        <dbReference type="ARBA" id="ARBA00022679"/>
    </source>
</evidence>
<reference evidence="6" key="1">
    <citation type="submission" date="2009-11" db="EMBL/GenBank/DDBJ databases">
        <authorList>
            <consortium name="The Broad Institute Genome Sequencing Platform"/>
            <person name="Ward D."/>
            <person name="Feldgarden M."/>
            <person name="Earl A."/>
            <person name="Young S.K."/>
            <person name="Zeng Q."/>
            <person name="Koehrsen M."/>
            <person name="Alvarado L."/>
            <person name="Berlin A."/>
            <person name="Bochicchio J."/>
            <person name="Borenstein D."/>
            <person name="Chapman S.B."/>
            <person name="Chen Z."/>
            <person name="Engels R."/>
            <person name="Freedman E."/>
            <person name="Gellesch M."/>
            <person name="Goldberg J."/>
            <person name="Griggs A."/>
            <person name="Gujja S."/>
            <person name="Heilman E."/>
            <person name="Heiman D."/>
            <person name="Hepburn T."/>
            <person name="Howarth C."/>
            <person name="Jen D."/>
            <person name="Larson L."/>
            <person name="Lewis B."/>
            <person name="Mehta T."/>
            <person name="Park D."/>
            <person name="Pearson M."/>
            <person name="Roberts A."/>
            <person name="Saif S."/>
            <person name="Shea T."/>
            <person name="Shenoy N."/>
            <person name="Sisk P."/>
            <person name="Stolte C."/>
            <person name="Sykes S."/>
            <person name="Thomson T."/>
            <person name="Walk T."/>
            <person name="White J."/>
            <person name="Yandava C."/>
            <person name="Izard J."/>
            <person name="Baranova O.V."/>
            <person name="Blanton J.M."/>
            <person name="Tanner A.C."/>
            <person name="Dewhirst F.E."/>
            <person name="Haas B."/>
            <person name="Nusbaum C."/>
            <person name="Birren B."/>
        </authorList>
    </citation>
    <scope>NUCLEOTIDE SEQUENCE [LARGE SCALE GENOMIC DNA]</scope>
    <source>
        <strain evidence="6">1-1 BBBD Race 1</strain>
    </source>
</reference>
<dbReference type="AlphaFoldDB" id="A0A180GT13"/>
<evidence type="ECO:0000313" key="6">
    <source>
        <dbReference type="EMBL" id="OAV95674.1"/>
    </source>
</evidence>
<reference evidence="7" key="4">
    <citation type="submission" date="2025-05" db="UniProtKB">
        <authorList>
            <consortium name="EnsemblFungi"/>
        </authorList>
    </citation>
    <scope>IDENTIFICATION</scope>
    <source>
        <strain evidence="7">isolate 1-1 / race 1 (BBBD)</strain>
    </source>
</reference>
<dbReference type="VEuPathDB" id="FungiDB:PTTG_04808"/>
<dbReference type="PANTHER" id="PTHR12350">
    <property type="entry name" value="HISTONE-LYSINE N-METHYLTRANSFERASE-RELATED"/>
    <property type="match status" value="1"/>
</dbReference>
<feature type="domain" description="SET" evidence="4">
    <location>
        <begin position="6"/>
        <end position="124"/>
    </location>
</feature>
<evidence type="ECO:0000313" key="8">
    <source>
        <dbReference type="Proteomes" id="UP000005240"/>
    </source>
</evidence>
<keyword evidence="3" id="KW-0949">S-adenosyl-L-methionine</keyword>
<dbReference type="Pfam" id="PF00856">
    <property type="entry name" value="SET"/>
    <property type="match status" value="1"/>
</dbReference>
<protein>
    <recommendedName>
        <fullName evidence="9">Post-SET domain-containing protein</fullName>
    </recommendedName>
</protein>
<name>A0A180GT13_PUCT1</name>
<keyword evidence="8" id="KW-1185">Reference proteome</keyword>
<dbReference type="EnsemblFungi" id="PTTG_04808-t43_1">
    <property type="protein sequence ID" value="PTTG_04808-t43_1-p1"/>
    <property type="gene ID" value="PTTG_04808"/>
</dbReference>
<dbReference type="STRING" id="630390.A0A180GT13"/>
<accession>A0A180GT13</accession>
<dbReference type="PANTHER" id="PTHR12350:SF19">
    <property type="entry name" value="SET DOMAIN-CONTAINING PROTEIN"/>
    <property type="match status" value="1"/>
</dbReference>
<dbReference type="PROSITE" id="PS50280">
    <property type="entry name" value="SET"/>
    <property type="match status" value="1"/>
</dbReference>
<keyword evidence="2" id="KW-0808">Transferase</keyword>
<feature type="domain" description="Post-SET" evidence="5">
    <location>
        <begin position="132"/>
        <end position="148"/>
    </location>
</feature>
<evidence type="ECO:0000256" key="1">
    <source>
        <dbReference type="ARBA" id="ARBA00022603"/>
    </source>
</evidence>
<keyword evidence="1" id="KW-0489">Methyltransferase</keyword>
<dbReference type="InterPro" id="IPR046341">
    <property type="entry name" value="SET_dom_sf"/>
</dbReference>
<sequence>MAIELKKLRFPDQFEIFHGPEGCFDSKLISLQDFPAGQVLATLGQECKVSQTKAYTSVQFDDDAVAPKKAHFELNSELVYINHSCEPNVAFDLPGGWKGLEEGRWCLRSLSEIKKGEALTFAYFSTEWHMAQPFQCKCGSRNCLGMIQGAKHLDKETLDRYFINEHIRQMKQTAQ</sequence>
<organism evidence="6">
    <name type="scientific">Puccinia triticina (isolate 1-1 / race 1 (BBBD))</name>
    <name type="common">Brown leaf rust fungus</name>
    <dbReference type="NCBI Taxonomy" id="630390"/>
    <lineage>
        <taxon>Eukaryota</taxon>
        <taxon>Fungi</taxon>
        <taxon>Dikarya</taxon>
        <taxon>Basidiomycota</taxon>
        <taxon>Pucciniomycotina</taxon>
        <taxon>Pucciniomycetes</taxon>
        <taxon>Pucciniales</taxon>
        <taxon>Pucciniaceae</taxon>
        <taxon>Puccinia</taxon>
    </lineage>
</organism>
<dbReference type="GO" id="GO:0008168">
    <property type="term" value="F:methyltransferase activity"/>
    <property type="evidence" value="ECO:0007669"/>
    <property type="project" value="UniProtKB-KW"/>
</dbReference>
<dbReference type="Gene3D" id="2.170.270.10">
    <property type="entry name" value="SET domain"/>
    <property type="match status" value="1"/>
</dbReference>
<gene>
    <name evidence="6" type="ORF">PTTG_04808</name>
</gene>
<evidence type="ECO:0000259" key="5">
    <source>
        <dbReference type="PROSITE" id="PS50868"/>
    </source>
</evidence>
<evidence type="ECO:0000256" key="3">
    <source>
        <dbReference type="ARBA" id="ARBA00022691"/>
    </source>
</evidence>
<evidence type="ECO:0008006" key="9">
    <source>
        <dbReference type="Google" id="ProtNLM"/>
    </source>
</evidence>
<dbReference type="PROSITE" id="PS50868">
    <property type="entry name" value="POST_SET"/>
    <property type="match status" value="1"/>
</dbReference>
<evidence type="ECO:0000259" key="4">
    <source>
        <dbReference type="PROSITE" id="PS50280"/>
    </source>
</evidence>
<dbReference type="GO" id="GO:0032259">
    <property type="term" value="P:methylation"/>
    <property type="evidence" value="ECO:0007669"/>
    <property type="project" value="UniProtKB-KW"/>
</dbReference>
<reference evidence="6" key="2">
    <citation type="submission" date="2016-05" db="EMBL/GenBank/DDBJ databases">
        <title>Comparative analysis highlights variable genome content of wheat rusts and divergence of the mating loci.</title>
        <authorList>
            <person name="Cuomo C.A."/>
            <person name="Bakkeren G."/>
            <person name="Szabo L."/>
            <person name="Khalil H."/>
            <person name="Joly D."/>
            <person name="Goldberg J."/>
            <person name="Young S."/>
            <person name="Zeng Q."/>
            <person name="Fellers J."/>
        </authorList>
    </citation>
    <scope>NUCLEOTIDE SEQUENCE [LARGE SCALE GENOMIC DNA]</scope>
    <source>
        <strain evidence="6">1-1 BBBD Race 1</strain>
    </source>
</reference>
<dbReference type="InterPro" id="IPR001214">
    <property type="entry name" value="SET_dom"/>
</dbReference>
<dbReference type="InterPro" id="IPR053201">
    <property type="entry name" value="Flavunoidine_N-MTase"/>
</dbReference>
<reference evidence="7 8" key="3">
    <citation type="journal article" date="2017" name="G3 (Bethesda)">
        <title>Comparative analysis highlights variable genome content of wheat rusts and divergence of the mating loci.</title>
        <authorList>
            <person name="Cuomo C.A."/>
            <person name="Bakkeren G."/>
            <person name="Khalil H.B."/>
            <person name="Panwar V."/>
            <person name="Joly D."/>
            <person name="Linning R."/>
            <person name="Sakthikumar S."/>
            <person name="Song X."/>
            <person name="Adiconis X."/>
            <person name="Fan L."/>
            <person name="Goldberg J.M."/>
            <person name="Levin J.Z."/>
            <person name="Young S."/>
            <person name="Zeng Q."/>
            <person name="Anikster Y."/>
            <person name="Bruce M."/>
            <person name="Wang M."/>
            <person name="Yin C."/>
            <person name="McCallum B."/>
            <person name="Szabo L.J."/>
            <person name="Hulbert S."/>
            <person name="Chen X."/>
            <person name="Fellers J.P."/>
        </authorList>
    </citation>
    <scope>NUCLEOTIDE SEQUENCE</scope>
    <source>
        <strain evidence="8">Isolate 1-1 / race 1 (BBBD)</strain>
        <strain evidence="7">isolate 1-1 / race 1 (BBBD)</strain>
    </source>
</reference>
<dbReference type="SUPFAM" id="SSF82199">
    <property type="entry name" value="SET domain"/>
    <property type="match status" value="1"/>
</dbReference>
<evidence type="ECO:0000313" key="7">
    <source>
        <dbReference type="EnsemblFungi" id="PTTG_04808-t43_1-p1"/>
    </source>
</evidence>
<dbReference type="OrthoDB" id="5984008at2759"/>
<proteinExistence type="predicted"/>
<dbReference type="EMBL" id="ADAS02000026">
    <property type="protein sequence ID" value="OAV95674.1"/>
    <property type="molecule type" value="Genomic_DNA"/>
</dbReference>
<dbReference type="Proteomes" id="UP000005240">
    <property type="component" value="Unassembled WGS sequence"/>
</dbReference>